<dbReference type="PANTHER" id="PTHR12829:SF4">
    <property type="entry name" value="N(6)-ADENINE-SPECIFIC METHYLTRANSFERASE METTL4"/>
    <property type="match status" value="1"/>
</dbReference>
<dbReference type="Proteomes" id="UP000007635">
    <property type="component" value="Chromosome XXI"/>
</dbReference>
<dbReference type="GO" id="GO:0009007">
    <property type="term" value="F:site-specific DNA-methyltransferase (adenine-specific) activity"/>
    <property type="evidence" value="ECO:0007669"/>
    <property type="project" value="TreeGrafter"/>
</dbReference>
<reference evidence="3" key="3">
    <citation type="submission" date="2025-09" db="UniProtKB">
        <authorList>
            <consortium name="Ensembl"/>
        </authorList>
    </citation>
    <scope>IDENTIFICATION</scope>
</reference>
<evidence type="ECO:0000313" key="4">
    <source>
        <dbReference type="Proteomes" id="UP000007635"/>
    </source>
</evidence>
<reference evidence="3" key="2">
    <citation type="submission" date="2025-08" db="UniProtKB">
        <authorList>
            <consortium name="Ensembl"/>
        </authorList>
    </citation>
    <scope>IDENTIFICATION</scope>
</reference>
<organism evidence="3 4">
    <name type="scientific">Gasterosteus aculeatus aculeatus</name>
    <name type="common">three-spined stickleback</name>
    <dbReference type="NCBI Taxonomy" id="481459"/>
    <lineage>
        <taxon>Eukaryota</taxon>
        <taxon>Metazoa</taxon>
        <taxon>Chordata</taxon>
        <taxon>Craniata</taxon>
        <taxon>Vertebrata</taxon>
        <taxon>Euteleostomi</taxon>
        <taxon>Actinopterygii</taxon>
        <taxon>Neopterygii</taxon>
        <taxon>Teleostei</taxon>
        <taxon>Neoteleostei</taxon>
        <taxon>Acanthomorphata</taxon>
        <taxon>Eupercaria</taxon>
        <taxon>Perciformes</taxon>
        <taxon>Cottioidei</taxon>
        <taxon>Gasterosteales</taxon>
        <taxon>Gasterosteidae</taxon>
        <taxon>Gasterosteus</taxon>
    </lineage>
</organism>
<dbReference type="GO" id="GO:0003676">
    <property type="term" value="F:nucleic acid binding"/>
    <property type="evidence" value="ECO:0007669"/>
    <property type="project" value="InterPro"/>
</dbReference>
<dbReference type="PROSITE" id="PS00092">
    <property type="entry name" value="N6_MTASE"/>
    <property type="match status" value="1"/>
</dbReference>
<sequence length="397" mass="43862">MSVVVRGTRGWVLDAHALVDRGYSRCRRTGGDNRTSHWTGRFKKQCFQMLKAHHSARADVGEGNTGVLHETDKASKKRKRKHSELNQGEIDSRAFHEKIRSVVLEGTTSLVASARSLGHLTGAPDAAKEPLPSPQCGLAALCEMAKELPSADDDDDQRDESAQPLVAEGGRTSHLDLFSRVTENEAQWAAVVPLMGGEYVIPPHAAFLLSDFTRIRPLVRCGRRFDLIVMDPPWENKSVKRSRRYSSLPSSQLKRLPIPTLASPNCLVVTWVTNRPSHLRFVRDELYPHWGLEVVAQWFWVKVTASGEFVFPLDSDHKKPYEVLVLGRYRCAAGDAASSPGTPEVPVEDQRLIVSVPSALHSQKPCLSALCRAHPILSEPAGGINGVKPRVCSVEKP</sequence>
<dbReference type="InterPro" id="IPR007757">
    <property type="entry name" value="MT-A70-like"/>
</dbReference>
<dbReference type="PANTHER" id="PTHR12829">
    <property type="entry name" value="N6-ADENOSINE-METHYLTRANSFERASE"/>
    <property type="match status" value="1"/>
</dbReference>
<dbReference type="InterPro" id="IPR002052">
    <property type="entry name" value="DNA_methylase_N6_adenine_CS"/>
</dbReference>
<dbReference type="GO" id="GO:0005634">
    <property type="term" value="C:nucleus"/>
    <property type="evidence" value="ECO:0007669"/>
    <property type="project" value="TreeGrafter"/>
</dbReference>
<protein>
    <submittedName>
        <fullName evidence="3">Methyltransferase 4, N6-adenosine</fullName>
    </submittedName>
</protein>
<reference evidence="3 4" key="1">
    <citation type="journal article" date="2021" name="G3 (Bethesda)">
        <title>Improved contiguity of the threespine stickleback genome using long-read sequencing.</title>
        <authorList>
            <person name="Nath S."/>
            <person name="Shaw D.E."/>
            <person name="White M.A."/>
        </authorList>
    </citation>
    <scope>NUCLEOTIDE SEQUENCE [LARGE SCALE GENOMIC DNA]</scope>
    <source>
        <strain evidence="3 4">Lake Benthic</strain>
    </source>
</reference>
<evidence type="ECO:0000313" key="3">
    <source>
        <dbReference type="Ensembl" id="ENSGACP00000061676.1"/>
    </source>
</evidence>
<comment type="similarity">
    <text evidence="1">Belongs to the MT-A70-like family.</text>
</comment>
<dbReference type="Pfam" id="PF05063">
    <property type="entry name" value="MT-A70"/>
    <property type="match status" value="1"/>
</dbReference>
<dbReference type="Ensembl" id="ENSGACT00000080570.1">
    <property type="protein sequence ID" value="ENSGACP00000061676.1"/>
    <property type="gene ID" value="ENSGACG00000004176.2"/>
</dbReference>
<dbReference type="SUPFAM" id="SSF53335">
    <property type="entry name" value="S-adenosyl-L-methionine-dependent methyltransferases"/>
    <property type="match status" value="1"/>
</dbReference>
<evidence type="ECO:0000256" key="2">
    <source>
        <dbReference type="SAM" id="MobiDB-lite"/>
    </source>
</evidence>
<dbReference type="PROSITE" id="PS51143">
    <property type="entry name" value="MT_A70"/>
    <property type="match status" value="1"/>
</dbReference>
<name>A0AAQ4RD63_GASAC</name>
<dbReference type="GO" id="GO:0005829">
    <property type="term" value="C:cytosol"/>
    <property type="evidence" value="ECO:0007669"/>
    <property type="project" value="TreeGrafter"/>
</dbReference>
<accession>A0AAQ4RD63</accession>
<dbReference type="GO" id="GO:0008173">
    <property type="term" value="F:RNA methyltransferase activity"/>
    <property type="evidence" value="ECO:0007669"/>
    <property type="project" value="TreeGrafter"/>
</dbReference>
<keyword evidence="4" id="KW-1185">Reference proteome</keyword>
<dbReference type="GO" id="GO:0032259">
    <property type="term" value="P:methylation"/>
    <property type="evidence" value="ECO:0007669"/>
    <property type="project" value="InterPro"/>
</dbReference>
<proteinExistence type="inferred from homology"/>
<dbReference type="AlphaFoldDB" id="A0AAQ4RD63"/>
<evidence type="ECO:0000256" key="1">
    <source>
        <dbReference type="PROSITE-ProRule" id="PRU00489"/>
    </source>
</evidence>
<dbReference type="GeneTree" id="ENSGT00390000016237"/>
<feature type="region of interest" description="Disordered" evidence="2">
    <location>
        <begin position="62"/>
        <end position="88"/>
    </location>
</feature>
<dbReference type="InterPro" id="IPR029063">
    <property type="entry name" value="SAM-dependent_MTases_sf"/>
</dbReference>